<dbReference type="RefSeq" id="WP_380698309.1">
    <property type="nucleotide sequence ID" value="NZ_JBHRYR010000011.1"/>
</dbReference>
<name>A0ABV8A0B5_9GAMM</name>
<proteinExistence type="predicted"/>
<reference evidence="2" key="1">
    <citation type="journal article" date="2019" name="Int. J. Syst. Evol. Microbiol.">
        <title>The Global Catalogue of Microorganisms (GCM) 10K type strain sequencing project: providing services to taxonomists for standard genome sequencing and annotation.</title>
        <authorList>
            <consortium name="The Broad Institute Genomics Platform"/>
            <consortium name="The Broad Institute Genome Sequencing Center for Infectious Disease"/>
            <person name="Wu L."/>
            <person name="Ma J."/>
        </authorList>
    </citation>
    <scope>NUCLEOTIDE SEQUENCE [LARGE SCALE GENOMIC DNA]</scope>
    <source>
        <strain evidence="2">IBRC 10765</strain>
    </source>
</reference>
<dbReference type="NCBIfam" id="TIGR00661">
    <property type="entry name" value="MJ1255"/>
    <property type="match status" value="1"/>
</dbReference>
<accession>A0ABV8A0B5</accession>
<dbReference type="InterPro" id="IPR005262">
    <property type="entry name" value="MJ1255-like"/>
</dbReference>
<organism evidence="1 2">
    <name type="scientific">Saccharospirillum mangrovi</name>
    <dbReference type="NCBI Taxonomy" id="2161747"/>
    <lineage>
        <taxon>Bacteria</taxon>
        <taxon>Pseudomonadati</taxon>
        <taxon>Pseudomonadota</taxon>
        <taxon>Gammaproteobacteria</taxon>
        <taxon>Oceanospirillales</taxon>
        <taxon>Saccharospirillaceae</taxon>
        <taxon>Saccharospirillum</taxon>
    </lineage>
</organism>
<dbReference type="PANTHER" id="PTHR21015:SF22">
    <property type="entry name" value="GLYCOSYLTRANSFERASE"/>
    <property type="match status" value="1"/>
</dbReference>
<protein>
    <submittedName>
        <fullName evidence="1">MJ1255/VC2487 family glycosyltransferase</fullName>
        <ecNumber evidence="1">2.4.-.-</ecNumber>
    </submittedName>
</protein>
<dbReference type="Gene3D" id="3.40.50.2000">
    <property type="entry name" value="Glycogen Phosphorylase B"/>
    <property type="match status" value="1"/>
</dbReference>
<dbReference type="EMBL" id="JBHRYR010000011">
    <property type="protein sequence ID" value="MFC3854232.1"/>
    <property type="molecule type" value="Genomic_DNA"/>
</dbReference>
<dbReference type="SUPFAM" id="SSF53756">
    <property type="entry name" value="UDP-Glycosyltransferase/glycogen phosphorylase"/>
    <property type="match status" value="1"/>
</dbReference>
<keyword evidence="1" id="KW-0808">Transferase</keyword>
<gene>
    <name evidence="1" type="ORF">ACFOOG_15445</name>
</gene>
<dbReference type="Pfam" id="PF13528">
    <property type="entry name" value="Glyco_trans_1_3"/>
    <property type="match status" value="1"/>
</dbReference>
<dbReference type="PANTHER" id="PTHR21015">
    <property type="entry name" value="UDP-N-ACETYLGLUCOSAMINE--N-ACETYLMURAMYL-(PENTAPEPTIDE) PYROPHOSPHORYL-UNDECAPRENOL N-ACETYLGLUCOSAMINE TRANSFERASE 1"/>
    <property type="match status" value="1"/>
</dbReference>
<keyword evidence="2" id="KW-1185">Reference proteome</keyword>
<sequence>MKILYGVQATGNGHITRARVMEEALAARGISVDYIFSGRPAEKLFDMEAFGEFTVRKGLTFTVESGRIDYFKTFWQADLRTLWKDMRTLNVQDYDIVITDFEPITAWAARWAGKPCIGLGHQYAFRFPIPKAQDSWLARQVMRWFAPASISFGAHWHHFGAPILPPLIHVADAPESADPDRVLVYLPFEDLAQVLALIEPLENYLFDVFTDAKEPGQYGHIHIHPFGRDNFQQCLRQCESVICNAGFELASEALHLGKRILVKPVHGQMEQASNALALKQLGYGTAMDHLSMERIAEWLSTAPVVQVSYPDVAAAVVEWLLAGEWSKPDDLSAQLWRTVESV</sequence>
<dbReference type="EC" id="2.4.-.-" evidence="1"/>
<evidence type="ECO:0000313" key="2">
    <source>
        <dbReference type="Proteomes" id="UP001595617"/>
    </source>
</evidence>
<comment type="caution">
    <text evidence="1">The sequence shown here is derived from an EMBL/GenBank/DDBJ whole genome shotgun (WGS) entry which is preliminary data.</text>
</comment>
<dbReference type="Proteomes" id="UP001595617">
    <property type="component" value="Unassembled WGS sequence"/>
</dbReference>
<keyword evidence="1" id="KW-0328">Glycosyltransferase</keyword>
<evidence type="ECO:0000313" key="1">
    <source>
        <dbReference type="EMBL" id="MFC3854232.1"/>
    </source>
</evidence>
<dbReference type="GO" id="GO:0016757">
    <property type="term" value="F:glycosyltransferase activity"/>
    <property type="evidence" value="ECO:0007669"/>
    <property type="project" value="UniProtKB-KW"/>
</dbReference>